<feature type="domain" description="ZZ-type" evidence="11">
    <location>
        <begin position="37"/>
        <end position="88"/>
    </location>
</feature>
<keyword evidence="2" id="KW-0597">Phosphoprotein</keyword>
<dbReference type="Gene3D" id="3.40.50.12780">
    <property type="entry name" value="N-terminal domain of ligase-like"/>
    <property type="match status" value="1"/>
</dbReference>
<gene>
    <name evidence="12" type="ORF">M0813_01829</name>
</gene>
<keyword evidence="5 8" id="KW-0863">Zinc-finger</keyword>
<keyword evidence="3" id="KW-0479">Metal-binding</keyword>
<dbReference type="InterPro" id="IPR013120">
    <property type="entry name" value="FAR_NAD-bd"/>
</dbReference>
<dbReference type="PANTHER" id="PTHR43272">
    <property type="entry name" value="LONG-CHAIN-FATTY-ACID--COA LIGASE"/>
    <property type="match status" value="1"/>
</dbReference>
<name>A0ABQ8YX98_9EUKA</name>
<dbReference type="SUPFAM" id="SSF51735">
    <property type="entry name" value="NAD(P)-binding Rossmann-fold domains"/>
    <property type="match status" value="1"/>
</dbReference>
<dbReference type="Pfam" id="PF00550">
    <property type="entry name" value="PP-binding"/>
    <property type="match status" value="1"/>
</dbReference>
<dbReference type="Gene3D" id="3.40.50.720">
    <property type="entry name" value="NAD(P)-binding Rossmann-like Domain"/>
    <property type="match status" value="1"/>
</dbReference>
<keyword evidence="1" id="KW-0596">Phosphopantetheine</keyword>
<dbReference type="SUPFAM" id="SSF47336">
    <property type="entry name" value="ACP-like"/>
    <property type="match status" value="1"/>
</dbReference>
<dbReference type="InterPro" id="IPR010080">
    <property type="entry name" value="Thioester_reductase-like_dom"/>
</dbReference>
<dbReference type="EMBL" id="JAOAOG010000102">
    <property type="protein sequence ID" value="KAJ6249229.1"/>
    <property type="molecule type" value="Genomic_DNA"/>
</dbReference>
<dbReference type="CDD" id="cd05235">
    <property type="entry name" value="SDR_e1"/>
    <property type="match status" value="1"/>
</dbReference>
<dbReference type="InterPro" id="IPR000433">
    <property type="entry name" value="Znf_ZZ"/>
</dbReference>
<feature type="compositionally biased region" description="Low complexity" evidence="9">
    <location>
        <begin position="768"/>
        <end position="780"/>
    </location>
</feature>
<accession>A0ABQ8YX98</accession>
<proteinExistence type="predicted"/>
<feature type="compositionally biased region" description="Basic and acidic residues" evidence="9">
    <location>
        <begin position="787"/>
        <end position="799"/>
    </location>
</feature>
<dbReference type="PROSITE" id="PS00455">
    <property type="entry name" value="AMP_BINDING"/>
    <property type="match status" value="1"/>
</dbReference>
<feature type="domain" description="Carrier" evidence="10">
    <location>
        <begin position="793"/>
        <end position="870"/>
    </location>
</feature>
<evidence type="ECO:0000256" key="2">
    <source>
        <dbReference type="ARBA" id="ARBA00022553"/>
    </source>
</evidence>
<dbReference type="InterPro" id="IPR036736">
    <property type="entry name" value="ACP-like_sf"/>
</dbReference>
<dbReference type="CDD" id="cd02249">
    <property type="entry name" value="ZZ"/>
    <property type="match status" value="1"/>
</dbReference>
<evidence type="ECO:0000256" key="6">
    <source>
        <dbReference type="ARBA" id="ARBA00022833"/>
    </source>
</evidence>
<evidence type="ECO:0000256" key="8">
    <source>
        <dbReference type="PROSITE-ProRule" id="PRU00228"/>
    </source>
</evidence>
<evidence type="ECO:0000313" key="12">
    <source>
        <dbReference type="EMBL" id="KAJ6249229.1"/>
    </source>
</evidence>
<dbReference type="InterPro" id="IPR000873">
    <property type="entry name" value="AMP-dep_synth/lig_dom"/>
</dbReference>
<dbReference type="InterPro" id="IPR020845">
    <property type="entry name" value="AMP-binding_CS"/>
</dbReference>
<dbReference type="SUPFAM" id="SSF56801">
    <property type="entry name" value="Acetyl-CoA synthetase-like"/>
    <property type="match status" value="1"/>
</dbReference>
<dbReference type="InterPro" id="IPR009081">
    <property type="entry name" value="PP-bd_ACP"/>
</dbReference>
<protein>
    <submittedName>
        <fullName evidence="12">Fatty acid coa synthetase family</fullName>
    </submittedName>
</protein>
<evidence type="ECO:0000259" key="10">
    <source>
        <dbReference type="PROSITE" id="PS50075"/>
    </source>
</evidence>
<evidence type="ECO:0000256" key="5">
    <source>
        <dbReference type="ARBA" id="ARBA00022771"/>
    </source>
</evidence>
<dbReference type="Pfam" id="PF00569">
    <property type="entry name" value="ZZ"/>
    <property type="match status" value="1"/>
</dbReference>
<dbReference type="SUPFAM" id="SSF57850">
    <property type="entry name" value="RING/U-box"/>
    <property type="match status" value="1"/>
</dbReference>
<dbReference type="NCBIfam" id="TIGR01746">
    <property type="entry name" value="Thioester-redct"/>
    <property type="match status" value="1"/>
</dbReference>
<dbReference type="PROSITE" id="PS50075">
    <property type="entry name" value="CARRIER"/>
    <property type="match status" value="1"/>
</dbReference>
<evidence type="ECO:0000259" key="11">
    <source>
        <dbReference type="PROSITE" id="PS50135"/>
    </source>
</evidence>
<evidence type="ECO:0000256" key="9">
    <source>
        <dbReference type="SAM" id="MobiDB-lite"/>
    </source>
</evidence>
<dbReference type="InterPro" id="IPR043145">
    <property type="entry name" value="Znf_ZZ_sf"/>
</dbReference>
<dbReference type="Gene3D" id="1.10.1200.10">
    <property type="entry name" value="ACP-like"/>
    <property type="match status" value="1"/>
</dbReference>
<evidence type="ECO:0000256" key="7">
    <source>
        <dbReference type="ARBA" id="ARBA00022840"/>
    </source>
</evidence>
<evidence type="ECO:0000313" key="13">
    <source>
        <dbReference type="Proteomes" id="UP001150062"/>
    </source>
</evidence>
<dbReference type="Gene3D" id="3.30.60.90">
    <property type="match status" value="1"/>
</dbReference>
<evidence type="ECO:0000256" key="3">
    <source>
        <dbReference type="ARBA" id="ARBA00022723"/>
    </source>
</evidence>
<feature type="region of interest" description="Disordered" evidence="9">
    <location>
        <begin position="756"/>
        <end position="799"/>
    </location>
</feature>
<dbReference type="InterPro" id="IPR036291">
    <property type="entry name" value="NAD(P)-bd_dom_sf"/>
</dbReference>
<sequence length="1263" mass="148596">MSHISIIDSEDPNSSTQNFTVNNQKVGISIIDLDTVPLAFYCNDCRSEIIEGKTRWVCTECDDFDLCNECYLKGNHDHLMYIDLSEPDSHQREIKKESYLSRIYERIFLTYKFRPCLGIFNNDDEIKWYQYCEIFHFALQLCFKLKKIFKKKKPKFVIIAAEIRLEWLIADLACAFLGITTVPILPNEKYVKIKNIQRQIGDDYLIICSKKTRKIYQKLVNENKTKESDNKIEKEVQKEKKKEKEENEKEKKQEKEIEIEREEEKEKETEKETKKEIKKKEEKDKEIENEIEKKEEKEKEIEIEKKIEKEEEKEKEENEKKIEIEKKEEKEKYENKKRKSKQRNIMLMEEFNLKYFEMDNREDREKNQNQILEEIEEWSNDLLVESSPETVYTIMFTSGSTGDPKGAVFHHSTWIQRVLKKLGVTHKLPRPYCIYTFTHFGYSATRESFPITMFYGGRVALSRGVERILKEVKIANPTFFNSTPRLYEIIYSQYKEEQKENTLSEQELRRKYRKVFGNRVKMVSTGGAKTSKKIWKFLNYIFRDIRVKDAFGATECGSICTNFKKVVTADIKLVDCPEMNYFVSEGYGEICVKSKEMIKGYYKNKSATQENFTEDGYFKTGDIGKIIDDKIKVIDRKKFTIKLSQGVFLNLNYLEEIFKNSEKISQIFISVDKENTFLVAIVVPEQNFKNLTKEDFLDEMNTLANEKGLYPYEIPRDIYLELDDPFSKTNGLLTFSGKKKRFEILKKYQKKLDTMTTNLNNRKKKISKNNNNTLNISNKNNKNKNKNKNENENENENKEKSIKKLLLETLNLEKINLDKSISQNGGDSLAIIRIKDRVKKHFGINLPKFIFYLSTNDFIEFIINPSTRNNIYRKYENSLDWEKESALANNYKTKIEKKKKLDLKKIKFKTIFLTGATGFLGIHIMAELLTRKDINCIYCLVRGSDLKSTKTRLNKLFKQNRLKFKNSKKVQIILGDLTKNYFGLEKVLFMNLAKECDLIIHSGCHVDSMLPYSVLKTPNVYGTKQIIKMATLFLKPVIHISTLSVFFNTRKIEKTTDPFEKNPPKNGSGYNQTKWVAEKLIHQARTKYHLDIAVFRPASIFANYKTGYLPPKDLVFKMLSGLIKLNSFLLDSDSYFDLTPVDVCSKLIVDFTFNKFDQIIKLPAIPLTNPTKYSLYYLLDCFEKSQKAKLEKANYKKFRKLLIKDADNPLTPMLGRFLRFPFPKLVHIDCEILLKLLCDEKIPRIDIKFLKKVFSLMKKNMKK</sequence>
<feature type="region of interest" description="Disordered" evidence="9">
    <location>
        <begin position="230"/>
        <end position="289"/>
    </location>
</feature>
<keyword evidence="7" id="KW-0067">ATP-binding</keyword>
<keyword evidence="13" id="KW-1185">Reference proteome</keyword>
<reference evidence="12" key="1">
    <citation type="submission" date="2022-08" db="EMBL/GenBank/DDBJ databases">
        <title>Novel sulfate-reducing endosymbionts in the free-living metamonad Anaeramoeba.</title>
        <authorList>
            <person name="Jerlstrom-Hultqvist J."/>
            <person name="Cepicka I."/>
            <person name="Gallot-Lavallee L."/>
            <person name="Salas-Leiva D."/>
            <person name="Curtis B.A."/>
            <person name="Zahonova K."/>
            <person name="Pipaliya S."/>
            <person name="Dacks J."/>
            <person name="Roger A.J."/>
        </authorList>
    </citation>
    <scope>NUCLEOTIDE SEQUENCE</scope>
    <source>
        <strain evidence="12">Schooner1</strain>
    </source>
</reference>
<dbReference type="PROSITE" id="PS50135">
    <property type="entry name" value="ZF_ZZ_2"/>
    <property type="match status" value="1"/>
</dbReference>
<dbReference type="Gene3D" id="3.40.50.980">
    <property type="match status" value="1"/>
</dbReference>
<organism evidence="12 13">
    <name type="scientific">Anaeramoeba flamelloides</name>
    <dbReference type="NCBI Taxonomy" id="1746091"/>
    <lineage>
        <taxon>Eukaryota</taxon>
        <taxon>Metamonada</taxon>
        <taxon>Anaeramoebidae</taxon>
        <taxon>Anaeramoeba</taxon>
    </lineage>
</organism>
<keyword evidence="4" id="KW-0547">Nucleotide-binding</keyword>
<dbReference type="SMART" id="SM00291">
    <property type="entry name" value="ZnF_ZZ"/>
    <property type="match status" value="1"/>
</dbReference>
<dbReference type="PANTHER" id="PTHR43272:SF33">
    <property type="entry name" value="AMP-BINDING DOMAIN-CONTAINING PROTEIN-RELATED"/>
    <property type="match status" value="1"/>
</dbReference>
<dbReference type="Pfam" id="PF00501">
    <property type="entry name" value="AMP-binding"/>
    <property type="match status" value="1"/>
</dbReference>
<dbReference type="Pfam" id="PF07993">
    <property type="entry name" value="NAD_binding_4"/>
    <property type="match status" value="1"/>
</dbReference>
<comment type="caution">
    <text evidence="12">The sequence shown here is derived from an EMBL/GenBank/DDBJ whole genome shotgun (WGS) entry which is preliminary data.</text>
</comment>
<dbReference type="Proteomes" id="UP001150062">
    <property type="component" value="Unassembled WGS sequence"/>
</dbReference>
<evidence type="ECO:0000256" key="1">
    <source>
        <dbReference type="ARBA" id="ARBA00022450"/>
    </source>
</evidence>
<evidence type="ECO:0000256" key="4">
    <source>
        <dbReference type="ARBA" id="ARBA00022741"/>
    </source>
</evidence>
<dbReference type="InterPro" id="IPR042099">
    <property type="entry name" value="ANL_N_sf"/>
</dbReference>
<keyword evidence="6" id="KW-0862">Zinc</keyword>